<dbReference type="Proteomes" id="UP000694871">
    <property type="component" value="Unplaced"/>
</dbReference>
<keyword evidence="2" id="KW-1185">Reference proteome</keyword>
<evidence type="ECO:0000313" key="3">
    <source>
        <dbReference type="RefSeq" id="XP_015284165.1"/>
    </source>
</evidence>
<gene>
    <name evidence="3" type="primary">LOC107125232</name>
</gene>
<dbReference type="GeneID" id="107125232"/>
<dbReference type="RefSeq" id="XP_015284165.1">
    <property type="nucleotide sequence ID" value="XM_015428679.1"/>
</dbReference>
<feature type="non-terminal residue" evidence="3">
    <location>
        <position position="197"/>
    </location>
</feature>
<name>A0ABM1LDX8_GEKJA</name>
<proteinExistence type="predicted"/>
<evidence type="ECO:0000256" key="1">
    <source>
        <dbReference type="SAM" id="MobiDB-lite"/>
    </source>
</evidence>
<feature type="region of interest" description="Disordered" evidence="1">
    <location>
        <begin position="156"/>
        <end position="178"/>
    </location>
</feature>
<protein>
    <submittedName>
        <fullName evidence="3">Ubiquitin conjugation factor E4 B-like</fullName>
    </submittedName>
</protein>
<feature type="region of interest" description="Disordered" evidence="1">
    <location>
        <begin position="105"/>
        <end position="126"/>
    </location>
</feature>
<reference evidence="3" key="1">
    <citation type="submission" date="2025-08" db="UniProtKB">
        <authorList>
            <consortium name="RefSeq"/>
        </authorList>
    </citation>
    <scope>IDENTIFICATION</scope>
</reference>
<evidence type="ECO:0000313" key="2">
    <source>
        <dbReference type="Proteomes" id="UP000694871"/>
    </source>
</evidence>
<feature type="non-terminal residue" evidence="3">
    <location>
        <position position="1"/>
    </location>
</feature>
<organism evidence="2 3">
    <name type="scientific">Gekko japonicus</name>
    <name type="common">Schlegel's Japanese gecko</name>
    <dbReference type="NCBI Taxonomy" id="146911"/>
    <lineage>
        <taxon>Eukaryota</taxon>
        <taxon>Metazoa</taxon>
        <taxon>Chordata</taxon>
        <taxon>Craniata</taxon>
        <taxon>Vertebrata</taxon>
        <taxon>Euteleostomi</taxon>
        <taxon>Lepidosauria</taxon>
        <taxon>Squamata</taxon>
        <taxon>Bifurcata</taxon>
        <taxon>Gekkota</taxon>
        <taxon>Gekkonidae</taxon>
        <taxon>Gekkoninae</taxon>
        <taxon>Gekko</taxon>
    </lineage>
</organism>
<sequence>YSDFKDLIGQILMEVLMMSTQSREENPFASLTATSQPIAAAARSPDRNLVLNAGSNPGTSPTLCNVGSFGSSSLSSLYGTSPAPALTSLAGSFLASSASLAAPTTAPSLSASPHVPQAGPLGAPPSSPRYRPYTVAHPWAFPAPLASPSVAASVFSRSPTPPVTSTSPPAARAASSSRIRPITMALPLFTASPGPLG</sequence>
<accession>A0ABM1LDX8</accession>